<evidence type="ECO:0000256" key="2">
    <source>
        <dbReference type="ARBA" id="ARBA00022737"/>
    </source>
</evidence>
<dbReference type="CDD" id="cd00063">
    <property type="entry name" value="FN3"/>
    <property type="match status" value="1"/>
</dbReference>
<dbReference type="SUPFAM" id="SSF48726">
    <property type="entry name" value="Immunoglobulin"/>
    <property type="match status" value="4"/>
</dbReference>
<dbReference type="Gene3D" id="2.60.40.10">
    <property type="entry name" value="Immunoglobulins"/>
    <property type="match status" value="5"/>
</dbReference>
<reference evidence="5 6" key="1">
    <citation type="journal article" date="2015" name="Parasit. Vectors">
        <title>Draft genome of the scabies mite.</title>
        <authorList>
            <person name="Rider S.D.Jr."/>
            <person name="Morgan M.S."/>
            <person name="Arlian L.G."/>
        </authorList>
    </citation>
    <scope>NUCLEOTIDE SEQUENCE [LARGE SCALE GENOMIC DNA]</scope>
    <source>
        <strain evidence="5">Arlian Lab</strain>
    </source>
</reference>
<dbReference type="SMART" id="SM00409">
    <property type="entry name" value="IG"/>
    <property type="match status" value="4"/>
</dbReference>
<dbReference type="SUPFAM" id="SSF49265">
    <property type="entry name" value="Fibronectin type III"/>
    <property type="match status" value="1"/>
</dbReference>
<dbReference type="PANTHER" id="PTHR12231:SF240">
    <property type="entry name" value="PROTEIN TURTLE HOMOLOG B"/>
    <property type="match status" value="1"/>
</dbReference>
<evidence type="ECO:0000256" key="1">
    <source>
        <dbReference type="ARBA" id="ARBA00022729"/>
    </source>
</evidence>
<keyword evidence="1" id="KW-0732">Signal</keyword>
<organism evidence="5 6">
    <name type="scientific">Sarcoptes scabiei</name>
    <name type="common">Itch mite</name>
    <name type="synonym">Acarus scabiei</name>
    <dbReference type="NCBI Taxonomy" id="52283"/>
    <lineage>
        <taxon>Eukaryota</taxon>
        <taxon>Metazoa</taxon>
        <taxon>Ecdysozoa</taxon>
        <taxon>Arthropoda</taxon>
        <taxon>Chelicerata</taxon>
        <taxon>Arachnida</taxon>
        <taxon>Acari</taxon>
        <taxon>Acariformes</taxon>
        <taxon>Sarcoptiformes</taxon>
        <taxon>Astigmata</taxon>
        <taxon>Psoroptidia</taxon>
        <taxon>Sarcoptoidea</taxon>
        <taxon>Sarcoptidae</taxon>
        <taxon>Sarcoptinae</taxon>
        <taxon>Sarcoptes</taxon>
    </lineage>
</organism>
<dbReference type="PROSITE" id="PS50835">
    <property type="entry name" value="IG_LIKE"/>
    <property type="match status" value="4"/>
</dbReference>
<evidence type="ECO:0000256" key="3">
    <source>
        <dbReference type="ARBA" id="ARBA00023157"/>
    </source>
</evidence>
<evidence type="ECO:0000313" key="6">
    <source>
        <dbReference type="Proteomes" id="UP000616769"/>
    </source>
</evidence>
<dbReference type="Pfam" id="PF07679">
    <property type="entry name" value="I-set"/>
    <property type="match status" value="2"/>
</dbReference>
<dbReference type="InterPro" id="IPR003598">
    <property type="entry name" value="Ig_sub2"/>
</dbReference>
<dbReference type="VEuPathDB" id="VectorBase:SSCA006781"/>
<proteinExistence type="predicted"/>
<dbReference type="PANTHER" id="PTHR12231">
    <property type="entry name" value="CTX-RELATED TYPE I TRANSMEMBRANE PROTEIN"/>
    <property type="match status" value="1"/>
</dbReference>
<protein>
    <submittedName>
        <fullName evidence="5">Turtle-like protein 2</fullName>
    </submittedName>
</protein>
<evidence type="ECO:0000256" key="4">
    <source>
        <dbReference type="ARBA" id="ARBA00023319"/>
    </source>
</evidence>
<evidence type="ECO:0000313" key="5">
    <source>
        <dbReference type="EMBL" id="KPM11539.1"/>
    </source>
</evidence>
<dbReference type="InterPro" id="IPR013783">
    <property type="entry name" value="Ig-like_fold"/>
</dbReference>
<dbReference type="SMART" id="SM00060">
    <property type="entry name" value="FN3"/>
    <property type="match status" value="1"/>
</dbReference>
<dbReference type="InterPro" id="IPR036179">
    <property type="entry name" value="Ig-like_dom_sf"/>
</dbReference>
<dbReference type="FunFam" id="2.60.40.10:FF:000032">
    <property type="entry name" value="palladin isoform X1"/>
    <property type="match status" value="1"/>
</dbReference>
<dbReference type="InterPro" id="IPR036116">
    <property type="entry name" value="FN3_sf"/>
</dbReference>
<dbReference type="InterPro" id="IPR013098">
    <property type="entry name" value="Ig_I-set"/>
</dbReference>
<dbReference type="CDD" id="cd00096">
    <property type="entry name" value="Ig"/>
    <property type="match status" value="1"/>
</dbReference>
<dbReference type="PROSITE" id="PS50853">
    <property type="entry name" value="FN3"/>
    <property type="match status" value="1"/>
</dbReference>
<dbReference type="Pfam" id="PF00041">
    <property type="entry name" value="fn3"/>
    <property type="match status" value="1"/>
</dbReference>
<sequence>MEPFPRFKIKPPSIIAIDLGQSLRLSCQSLGNPAPMTTWFKDNKLLTTNSHVFIKQDELLIAELEHNDFGVYRCISSNSVGSINAVIQIVDAKSTTITVRPKNVTKIEGDRIEILCKCDIASTKIAYKWTHNDEAITVNENDSRFNITLNILTIDSLVFKDSGRYTCEVFDESHFIGSAFAFLRIEYPAKANLTPNLQYLPLKLFGKIFCNVKAVPSVRYVQWMKNDRLLGDDHFSGVHNYNNGTLYFSKVTPENEGTYQCIPFNIHGTSGPSQRIKVRVRDPPFFIETPEKLYVKSINEDISIPCMGSGEPLPTIEWRKVSLFFTEEAGQVLLLNDRISIDHESISIKRLQKIDHGKYECIISNSIASLNFSTTLIVNNTSPQTPTNVFVKTYNSKATIRWDANYDGGHNQTFVLSFRILNLNNFDDWRTIYVPSSETGNQFTLYNLKSDTQYEFRMYAMNEIGLSDPSPVFIAKTESKCS</sequence>
<dbReference type="GO" id="GO:0030154">
    <property type="term" value="P:cell differentiation"/>
    <property type="evidence" value="ECO:0007669"/>
    <property type="project" value="UniProtKB-ARBA"/>
</dbReference>
<accession>A0A132AL16</accession>
<keyword evidence="4" id="KW-0393">Immunoglobulin domain</keyword>
<dbReference type="Pfam" id="PF13927">
    <property type="entry name" value="Ig_3"/>
    <property type="match status" value="2"/>
</dbReference>
<dbReference type="SMART" id="SM00408">
    <property type="entry name" value="IGc2"/>
    <property type="match status" value="4"/>
</dbReference>
<gene>
    <name evidence="5" type="ORF">QR98_0101120</name>
</gene>
<dbReference type="InterPro" id="IPR003961">
    <property type="entry name" value="FN3_dom"/>
</dbReference>
<name>A0A132AL16_SARSC</name>
<dbReference type="InterPro" id="IPR007110">
    <property type="entry name" value="Ig-like_dom"/>
</dbReference>
<dbReference type="OrthoDB" id="6234674at2759"/>
<comment type="caution">
    <text evidence="5">The sequence shown here is derived from an EMBL/GenBank/DDBJ whole genome shotgun (WGS) entry which is preliminary data.</text>
</comment>
<dbReference type="InterPro" id="IPR051170">
    <property type="entry name" value="Neural/epithelial_adhesion"/>
</dbReference>
<dbReference type="EMBL" id="JXLN01017427">
    <property type="protein sequence ID" value="KPM11539.1"/>
    <property type="molecule type" value="Genomic_DNA"/>
</dbReference>
<dbReference type="GO" id="GO:0043005">
    <property type="term" value="C:neuron projection"/>
    <property type="evidence" value="ECO:0007669"/>
    <property type="project" value="TreeGrafter"/>
</dbReference>
<dbReference type="Proteomes" id="UP000616769">
    <property type="component" value="Unassembled WGS sequence"/>
</dbReference>
<dbReference type="GO" id="GO:0009653">
    <property type="term" value="P:anatomical structure morphogenesis"/>
    <property type="evidence" value="ECO:0007669"/>
    <property type="project" value="UniProtKB-ARBA"/>
</dbReference>
<dbReference type="InterPro" id="IPR003599">
    <property type="entry name" value="Ig_sub"/>
</dbReference>
<dbReference type="AlphaFoldDB" id="A0A132AL16"/>
<keyword evidence="2" id="KW-0677">Repeat</keyword>
<keyword evidence="3" id="KW-1015">Disulfide bond</keyword>